<keyword evidence="1" id="KW-0472">Membrane</keyword>
<feature type="transmembrane region" description="Helical" evidence="1">
    <location>
        <begin position="73"/>
        <end position="93"/>
    </location>
</feature>
<sequence length="95" mass="10625">MSSVGLLIFQFIPIILGTLVLAYTDWKIIGIISIIFGLCCIAYGVTRPCMGCYGGKKAADNPEYQRMVENSRYTTMFIFVIGIGFALLIWNFVKN</sequence>
<keyword evidence="1" id="KW-0812">Transmembrane</keyword>
<feature type="transmembrane region" description="Helical" evidence="1">
    <location>
        <begin position="28"/>
        <end position="46"/>
    </location>
</feature>
<evidence type="ECO:0008006" key="3">
    <source>
        <dbReference type="Google" id="ProtNLM"/>
    </source>
</evidence>
<protein>
    <recommendedName>
        <fullName evidence="3">Transmembrane protein</fullName>
    </recommendedName>
</protein>
<dbReference type="EMBL" id="MK500346">
    <property type="protein sequence ID" value="QBK87238.1"/>
    <property type="molecule type" value="Genomic_DNA"/>
</dbReference>
<reference evidence="2" key="1">
    <citation type="journal article" date="2019" name="MBio">
        <title>Virus Genomes from Deep Sea Sediments Expand the Ocean Megavirome and Support Independent Origins of Viral Gigantism.</title>
        <authorList>
            <person name="Backstrom D."/>
            <person name="Yutin N."/>
            <person name="Jorgensen S.L."/>
            <person name="Dharamshi J."/>
            <person name="Homa F."/>
            <person name="Zaremba-Niedwiedzka K."/>
            <person name="Spang A."/>
            <person name="Wolf Y.I."/>
            <person name="Koonin E.V."/>
            <person name="Ettema T.J."/>
        </authorList>
    </citation>
    <scope>NUCLEOTIDE SEQUENCE</scope>
</reference>
<accession>A0A481YVM0</accession>
<feature type="transmembrane region" description="Helical" evidence="1">
    <location>
        <begin position="6"/>
        <end position="23"/>
    </location>
</feature>
<gene>
    <name evidence="2" type="ORF">LCMAC201_01400</name>
</gene>
<organism evidence="2">
    <name type="scientific">Marseillevirus LCMAC201</name>
    <dbReference type="NCBI Taxonomy" id="2506605"/>
    <lineage>
        <taxon>Viruses</taxon>
        <taxon>Varidnaviria</taxon>
        <taxon>Bamfordvirae</taxon>
        <taxon>Nucleocytoviricota</taxon>
        <taxon>Megaviricetes</taxon>
        <taxon>Pimascovirales</taxon>
        <taxon>Pimascovirales incertae sedis</taxon>
        <taxon>Marseilleviridae</taxon>
    </lineage>
</organism>
<proteinExistence type="predicted"/>
<keyword evidence="1" id="KW-1133">Transmembrane helix</keyword>
<evidence type="ECO:0000313" key="2">
    <source>
        <dbReference type="EMBL" id="QBK87238.1"/>
    </source>
</evidence>
<evidence type="ECO:0000256" key="1">
    <source>
        <dbReference type="SAM" id="Phobius"/>
    </source>
</evidence>
<name>A0A481YVM0_9VIRU</name>